<protein>
    <recommendedName>
        <fullName evidence="3">DUF4468 domain-containing protein</fullName>
    </recommendedName>
</protein>
<proteinExistence type="predicted"/>
<reference evidence="1 2" key="1">
    <citation type="submission" date="2020-12" db="EMBL/GenBank/DDBJ databases">
        <title>Salegentibacter orientalis sp. nov., isolated from costal sediment.</title>
        <authorList>
            <person name="Lian F.-B."/>
        </authorList>
    </citation>
    <scope>NUCLEOTIDE SEQUENCE [LARGE SCALE GENOMIC DNA]</scope>
    <source>
        <strain evidence="1 2">F60176</strain>
    </source>
</reference>
<sequence>MHKNYLFFFFYFVFLYSTFSQAYSKEKIYAWHDQNLEVQNTRLFQGIEYVETDRVINDLHKFFETNEFQKGSITYGGQTYYDIPLKYNIYNDVLLVNLQQNLKNYIFQLIDNKVEQFKINETRFRYLKSSENSDIEGFYEVINEEGAFKVFKKHLKSRMEKRDKQIAYSEFKSVGSNYIFQFKNKYFELNNSKDLLTELQLHKNKIKSFYRKYRRQRRNSPDVFMKNLANEINTLISSTTNQIKE</sequence>
<name>A0ABS0TCV3_9FLAO</name>
<gene>
    <name evidence="1" type="ORF">I6U50_02445</name>
</gene>
<accession>A0ABS0TCV3</accession>
<keyword evidence="2" id="KW-1185">Reference proteome</keyword>
<comment type="caution">
    <text evidence="1">The sequence shown here is derived from an EMBL/GenBank/DDBJ whole genome shotgun (WGS) entry which is preliminary data.</text>
</comment>
<dbReference type="EMBL" id="JAEHNY010000002">
    <property type="protein sequence ID" value="MBI6118874.1"/>
    <property type="molecule type" value="Genomic_DNA"/>
</dbReference>
<evidence type="ECO:0000313" key="2">
    <source>
        <dbReference type="Proteomes" id="UP000635665"/>
    </source>
</evidence>
<evidence type="ECO:0000313" key="1">
    <source>
        <dbReference type="EMBL" id="MBI6118874.1"/>
    </source>
</evidence>
<evidence type="ECO:0008006" key="3">
    <source>
        <dbReference type="Google" id="ProtNLM"/>
    </source>
</evidence>
<dbReference type="Proteomes" id="UP000635665">
    <property type="component" value="Unassembled WGS sequence"/>
</dbReference>
<organism evidence="1 2">
    <name type="scientific">Salegentibacter maritimus</name>
    <dbReference type="NCBI Taxonomy" id="2794347"/>
    <lineage>
        <taxon>Bacteria</taxon>
        <taxon>Pseudomonadati</taxon>
        <taxon>Bacteroidota</taxon>
        <taxon>Flavobacteriia</taxon>
        <taxon>Flavobacteriales</taxon>
        <taxon>Flavobacteriaceae</taxon>
        <taxon>Salegentibacter</taxon>
    </lineage>
</organism>
<dbReference type="RefSeq" id="WP_193709537.1">
    <property type="nucleotide sequence ID" value="NZ_JAEHNY010000002.1"/>
</dbReference>